<keyword evidence="5" id="KW-1185">Reference proteome</keyword>
<dbReference type="Gene3D" id="3.90.580.10">
    <property type="entry name" value="Zinc finger, CHC2-type domain"/>
    <property type="match status" value="1"/>
</dbReference>
<dbReference type="AlphaFoldDB" id="A0AAC9QSD3"/>
<evidence type="ECO:0000259" key="1">
    <source>
        <dbReference type="Pfam" id="PF13154"/>
    </source>
</evidence>
<reference evidence="2" key="1">
    <citation type="journal article" date="2015" name="Genome Announc.">
        <title>Draft Genome Sequence of Chemolithoautotrophic Acetogenic Butanol-Producing Eubacterium limosum ATCC 8486.</title>
        <authorList>
            <person name="Song Y."/>
            <person name="Cho B.K."/>
        </authorList>
    </citation>
    <scope>NUCLEOTIDE SEQUENCE</scope>
    <source>
        <strain evidence="2">ATCC 8486</strain>
    </source>
</reference>
<evidence type="ECO:0000313" key="4">
    <source>
        <dbReference type="Proteomes" id="UP000192391"/>
    </source>
</evidence>
<name>A0AAC9QSD3_EUBLI</name>
<evidence type="ECO:0000313" key="2">
    <source>
        <dbReference type="EMBL" id="ARD64772.1"/>
    </source>
</evidence>
<dbReference type="GeneID" id="68361654"/>
<dbReference type="Proteomes" id="UP001215087">
    <property type="component" value="Unassembled WGS sequence"/>
</dbReference>
<dbReference type="Proteomes" id="UP000192391">
    <property type="component" value="Chromosome"/>
</dbReference>
<evidence type="ECO:0000313" key="3">
    <source>
        <dbReference type="EMBL" id="MDE1472873.1"/>
    </source>
</evidence>
<dbReference type="Gene3D" id="3.40.1360.10">
    <property type="match status" value="1"/>
</dbReference>
<reference evidence="3 5" key="4">
    <citation type="submission" date="2023-02" db="EMBL/GenBank/DDBJ databases">
        <title>Comparative genome analysis of Eubacterium limosum species.</title>
        <authorList>
            <person name="Bak J.E."/>
        </authorList>
    </citation>
    <scope>NUCLEOTIDE SEQUENCE [LARGE SCALE GENOMIC DNA]</scope>
    <source>
        <strain evidence="3 5">KGMB01548</strain>
    </source>
</reference>
<reference evidence="2" key="3">
    <citation type="submission" date="2017-02" db="EMBL/GenBank/DDBJ databases">
        <title>Integrative analysis reveals regulation of autotrophic growth of syngas fermenting bacteria at the translational level.</title>
        <authorList>
            <person name="Song Y."/>
            <person name="Shin J."/>
            <person name="Jeong Y."/>
            <person name="Jin S."/>
            <person name="Kim D.R."/>
            <person name="Kim S.C."/>
            <person name="Cho S."/>
            <person name="Cho B.-K."/>
        </authorList>
    </citation>
    <scope>NUCLEOTIDE SEQUENCE</scope>
    <source>
        <strain evidence="2">ATCC 8486</strain>
    </source>
</reference>
<dbReference type="EMBL" id="JAQSVD010000022">
    <property type="protein sequence ID" value="MDE1472873.1"/>
    <property type="molecule type" value="Genomic_DNA"/>
</dbReference>
<dbReference type="GO" id="GO:0003677">
    <property type="term" value="F:DNA binding"/>
    <property type="evidence" value="ECO:0007669"/>
    <property type="project" value="InterPro"/>
</dbReference>
<evidence type="ECO:0000313" key="5">
    <source>
        <dbReference type="Proteomes" id="UP001215087"/>
    </source>
</evidence>
<accession>A0AAC9QSD3</accession>
<feature type="domain" description="DUF3991" evidence="1">
    <location>
        <begin position="122"/>
        <end position="191"/>
    </location>
</feature>
<gene>
    <name evidence="2" type="ORF">B2M23_04120</name>
    <name evidence="3" type="ORF">PTZ04_21660</name>
</gene>
<sequence>MKKKFTDDQIDYVNTINIIDYMEHRGLDLKRTNRRVKVKGWNGLDVTPDGRKWKDFASGQGGYVIQFVAWLNTCSWKEAVQELLDFSHHVPPVQLSATWPEPPPPKPFCLPPKAKSYRNLFAYLLKTRKLDPKIIQYCVDQKLIYQDERCNCVFVGYDDSGEPASAFLRGSNEYAPFKMLVEGSRAEYGFTLPGANSRLFIFESPIDLLSYMTLKNIHNPLYFDNRGDHYLSCNGLKYLPILHYLSTHYEISQIVFGVDNDPVNEYGNRPGQDFIKSATQEIMEAFPDRFTTSKQFITDLPGQKDWNQELVTFRKNQEYKKSNRARQPCR</sequence>
<dbReference type="EMBL" id="CP019962">
    <property type="protein sequence ID" value="ARD64772.1"/>
    <property type="molecule type" value="Genomic_DNA"/>
</dbReference>
<dbReference type="Pfam" id="PF13155">
    <property type="entry name" value="Toprim_2"/>
    <property type="match status" value="1"/>
</dbReference>
<proteinExistence type="predicted"/>
<organism evidence="2 4">
    <name type="scientific">Eubacterium limosum</name>
    <dbReference type="NCBI Taxonomy" id="1736"/>
    <lineage>
        <taxon>Bacteria</taxon>
        <taxon>Bacillati</taxon>
        <taxon>Bacillota</taxon>
        <taxon>Clostridia</taxon>
        <taxon>Eubacteriales</taxon>
        <taxon>Eubacteriaceae</taxon>
        <taxon>Eubacterium</taxon>
    </lineage>
</organism>
<dbReference type="RefSeq" id="WP_013378538.1">
    <property type="nucleotide sequence ID" value="NZ_CP019962.1"/>
</dbReference>
<reference evidence="4" key="2">
    <citation type="journal article" date="2017" name="Sci. Rep.">
        <title>Determination of the Genome and Primary Transcriptome of Syngas Fermenting Eubacterium limosum ATCC 8486.</title>
        <authorList>
            <person name="Song Y."/>
            <person name="Shin J."/>
            <person name="Jeong Y."/>
            <person name="Jin S."/>
            <person name="Lee J.K."/>
            <person name="Kim D.R."/>
            <person name="Kim S.C."/>
            <person name="Cho S."/>
            <person name="Cho B.K."/>
        </authorList>
    </citation>
    <scope>NUCLEOTIDE SEQUENCE [LARGE SCALE GENOMIC DNA]</scope>
    <source>
        <strain evidence="4">ATCC 8486</strain>
    </source>
</reference>
<protein>
    <submittedName>
        <fullName evidence="3">DUF3991 and TOPRIM domain-containing protein</fullName>
    </submittedName>
</protein>
<dbReference type="Pfam" id="PF13154">
    <property type="entry name" value="DUF3991"/>
    <property type="match status" value="1"/>
</dbReference>
<dbReference type="GO" id="GO:0008270">
    <property type="term" value="F:zinc ion binding"/>
    <property type="evidence" value="ECO:0007669"/>
    <property type="project" value="InterPro"/>
</dbReference>
<dbReference type="InterPro" id="IPR036977">
    <property type="entry name" value="DNA_primase_Znf_CHC2"/>
</dbReference>
<dbReference type="KEGG" id="elim:B2M23_04120"/>
<dbReference type="GO" id="GO:0006260">
    <property type="term" value="P:DNA replication"/>
    <property type="evidence" value="ECO:0007669"/>
    <property type="project" value="InterPro"/>
</dbReference>
<dbReference type="InterPro" id="IPR025054">
    <property type="entry name" value="DUF3991"/>
</dbReference>
<dbReference type="SUPFAM" id="SSF57783">
    <property type="entry name" value="Zinc beta-ribbon"/>
    <property type="match status" value="1"/>
</dbReference>